<evidence type="ECO:0000256" key="7">
    <source>
        <dbReference type="ARBA" id="ARBA00022777"/>
    </source>
</evidence>
<feature type="domain" description="Thymidylate kinase-like" evidence="11">
    <location>
        <begin position="14"/>
        <end position="196"/>
    </location>
</feature>
<keyword evidence="4 10" id="KW-0808">Transferase</keyword>
<dbReference type="Pfam" id="PF02223">
    <property type="entry name" value="Thymidylate_kin"/>
    <property type="match status" value="1"/>
</dbReference>
<evidence type="ECO:0000256" key="3">
    <source>
        <dbReference type="ARBA" id="ARBA00017144"/>
    </source>
</evidence>
<evidence type="ECO:0000259" key="11">
    <source>
        <dbReference type="Pfam" id="PF02223"/>
    </source>
</evidence>
<evidence type="ECO:0000313" key="12">
    <source>
        <dbReference type="EMBL" id="MBM0230695.1"/>
    </source>
</evidence>
<evidence type="ECO:0000256" key="9">
    <source>
        <dbReference type="ARBA" id="ARBA00048743"/>
    </source>
</evidence>
<comment type="similarity">
    <text evidence="1 10">Belongs to the thymidylate kinase family.</text>
</comment>
<dbReference type="EC" id="2.7.4.9" evidence="2 10"/>
<name>A0ABS1XN54_9ACTN</name>
<comment type="catalytic activity">
    <reaction evidence="9 10">
        <text>dTMP + ATP = dTDP + ADP</text>
        <dbReference type="Rhea" id="RHEA:13517"/>
        <dbReference type="ChEBI" id="CHEBI:30616"/>
        <dbReference type="ChEBI" id="CHEBI:58369"/>
        <dbReference type="ChEBI" id="CHEBI:63528"/>
        <dbReference type="ChEBI" id="CHEBI:456216"/>
        <dbReference type="EC" id="2.7.4.9"/>
    </reaction>
</comment>
<dbReference type="InterPro" id="IPR039430">
    <property type="entry name" value="Thymidylate_kin-like_dom"/>
</dbReference>
<dbReference type="Gene3D" id="3.40.50.300">
    <property type="entry name" value="P-loop containing nucleotide triphosphate hydrolases"/>
    <property type="match status" value="1"/>
</dbReference>
<dbReference type="InterPro" id="IPR018094">
    <property type="entry name" value="Thymidylate_kinase"/>
</dbReference>
<evidence type="ECO:0000256" key="5">
    <source>
        <dbReference type="ARBA" id="ARBA00022727"/>
    </source>
</evidence>
<keyword evidence="7 10" id="KW-0418">Kinase</keyword>
<dbReference type="Proteomes" id="UP000601027">
    <property type="component" value="Unassembled WGS sequence"/>
</dbReference>
<evidence type="ECO:0000256" key="10">
    <source>
        <dbReference type="HAMAP-Rule" id="MF_00165"/>
    </source>
</evidence>
<sequence>MTWSNPGFFVAVCGIDGSGKTTQVGFLESKLAERGEVVRTRQPTDLYRQDPMVRTVLDMEQDDESVLPEIGLLAAFDRYRHVREVVKPALRAGKAVVTDRYVYTGFAYMLARGMTIEWLTTIYQYLPAPDLTIFLDVPPELAIERIIMRDGSSKKREELDLERMRAVRANFLNHPWGDVNYHVLDGTAPQEEVRAGINKLVDAFDPR</sequence>
<dbReference type="EMBL" id="JAEVHM010000003">
    <property type="protein sequence ID" value="MBM0230695.1"/>
    <property type="molecule type" value="Genomic_DNA"/>
</dbReference>
<dbReference type="HAMAP" id="MF_00165">
    <property type="entry name" value="Thymidylate_kinase"/>
    <property type="match status" value="1"/>
</dbReference>
<keyword evidence="5 10" id="KW-0545">Nucleotide biosynthesis</keyword>
<dbReference type="InterPro" id="IPR027417">
    <property type="entry name" value="P-loop_NTPase"/>
</dbReference>
<feature type="binding site" evidence="10">
    <location>
        <begin position="14"/>
        <end position="21"/>
    </location>
    <ligand>
        <name>ATP</name>
        <dbReference type="ChEBI" id="CHEBI:30616"/>
    </ligand>
</feature>
<dbReference type="PANTHER" id="PTHR10344">
    <property type="entry name" value="THYMIDYLATE KINASE"/>
    <property type="match status" value="1"/>
</dbReference>
<comment type="function">
    <text evidence="10">Phosphorylation of dTMP to form dTDP in both de novo and salvage pathways of dTTP synthesis.</text>
</comment>
<keyword evidence="6 10" id="KW-0547">Nucleotide-binding</keyword>
<dbReference type="RefSeq" id="WP_203173182.1">
    <property type="nucleotide sequence ID" value="NZ_JAEVHM010000003.1"/>
</dbReference>
<evidence type="ECO:0000256" key="8">
    <source>
        <dbReference type="ARBA" id="ARBA00022840"/>
    </source>
</evidence>
<evidence type="ECO:0000256" key="4">
    <source>
        <dbReference type="ARBA" id="ARBA00022679"/>
    </source>
</evidence>
<comment type="caution">
    <text evidence="12">The sequence shown here is derived from an EMBL/GenBank/DDBJ whole genome shotgun (WGS) entry which is preliminary data.</text>
</comment>
<proteinExistence type="inferred from homology"/>
<accession>A0ABS1XN54</accession>
<keyword evidence="13" id="KW-1185">Reference proteome</keyword>
<keyword evidence="8 10" id="KW-0067">ATP-binding</keyword>
<dbReference type="PANTHER" id="PTHR10344:SF4">
    <property type="entry name" value="UMP-CMP KINASE 2, MITOCHONDRIAL"/>
    <property type="match status" value="1"/>
</dbReference>
<organism evidence="12 13">
    <name type="scientific">Micromonospora parastrephiae</name>
    <dbReference type="NCBI Taxonomy" id="2806101"/>
    <lineage>
        <taxon>Bacteria</taxon>
        <taxon>Bacillati</taxon>
        <taxon>Actinomycetota</taxon>
        <taxon>Actinomycetes</taxon>
        <taxon>Micromonosporales</taxon>
        <taxon>Micromonosporaceae</taxon>
        <taxon>Micromonospora</taxon>
    </lineage>
</organism>
<protein>
    <recommendedName>
        <fullName evidence="3 10">Thymidylate kinase</fullName>
        <ecNumber evidence="2 10">2.7.4.9</ecNumber>
    </recommendedName>
    <alternativeName>
        <fullName evidence="10">dTMP kinase</fullName>
    </alternativeName>
</protein>
<dbReference type="SUPFAM" id="SSF52540">
    <property type="entry name" value="P-loop containing nucleoside triphosphate hydrolases"/>
    <property type="match status" value="1"/>
</dbReference>
<evidence type="ECO:0000256" key="6">
    <source>
        <dbReference type="ARBA" id="ARBA00022741"/>
    </source>
</evidence>
<reference evidence="12 13" key="1">
    <citation type="submission" date="2021-01" db="EMBL/GenBank/DDBJ databases">
        <title>Draft genome sequence of Micromonospora sp. strain STR1_7.</title>
        <authorList>
            <person name="Karlyshev A."/>
            <person name="Jawad R."/>
        </authorList>
    </citation>
    <scope>NUCLEOTIDE SEQUENCE [LARGE SCALE GENOMIC DNA]</scope>
    <source>
        <strain evidence="12 13">STR1-7</strain>
    </source>
</reference>
<evidence type="ECO:0000256" key="2">
    <source>
        <dbReference type="ARBA" id="ARBA00012980"/>
    </source>
</evidence>
<dbReference type="GO" id="GO:0004798">
    <property type="term" value="F:dTMP kinase activity"/>
    <property type="evidence" value="ECO:0007669"/>
    <property type="project" value="UniProtKB-EC"/>
</dbReference>
<gene>
    <name evidence="10 12" type="primary">tmk</name>
    <name evidence="12" type="ORF">JNW91_01650</name>
</gene>
<dbReference type="NCBIfam" id="TIGR00041">
    <property type="entry name" value="DTMP_kinase"/>
    <property type="match status" value="1"/>
</dbReference>
<evidence type="ECO:0000256" key="1">
    <source>
        <dbReference type="ARBA" id="ARBA00009776"/>
    </source>
</evidence>
<evidence type="ECO:0000313" key="13">
    <source>
        <dbReference type="Proteomes" id="UP000601027"/>
    </source>
</evidence>
<dbReference type="CDD" id="cd01672">
    <property type="entry name" value="TMPK"/>
    <property type="match status" value="1"/>
</dbReference>